<comment type="caution">
    <text evidence="1">The sequence shown here is derived from an EMBL/GenBank/DDBJ whole genome shotgun (WGS) entry which is preliminary data.</text>
</comment>
<evidence type="ECO:0000313" key="2">
    <source>
        <dbReference type="Proteomes" id="UP001060085"/>
    </source>
</evidence>
<reference evidence="2" key="1">
    <citation type="journal article" date="2023" name="Nat. Plants">
        <title>Single-cell RNA sequencing provides a high-resolution roadmap for understanding the multicellular compartmentation of specialized metabolism.</title>
        <authorList>
            <person name="Sun S."/>
            <person name="Shen X."/>
            <person name="Li Y."/>
            <person name="Li Y."/>
            <person name="Wang S."/>
            <person name="Li R."/>
            <person name="Zhang H."/>
            <person name="Shen G."/>
            <person name="Guo B."/>
            <person name="Wei J."/>
            <person name="Xu J."/>
            <person name="St-Pierre B."/>
            <person name="Chen S."/>
            <person name="Sun C."/>
        </authorList>
    </citation>
    <scope>NUCLEOTIDE SEQUENCE [LARGE SCALE GENOMIC DNA]</scope>
</reference>
<keyword evidence="2" id="KW-1185">Reference proteome</keyword>
<dbReference type="EMBL" id="CM044701">
    <property type="protein sequence ID" value="KAI5680652.1"/>
    <property type="molecule type" value="Genomic_DNA"/>
</dbReference>
<evidence type="ECO:0000313" key="1">
    <source>
        <dbReference type="EMBL" id="KAI5680652.1"/>
    </source>
</evidence>
<gene>
    <name evidence="1" type="ORF">M9H77_01879</name>
</gene>
<protein>
    <submittedName>
        <fullName evidence="1">Uncharacterized protein</fullName>
    </submittedName>
</protein>
<organism evidence="1 2">
    <name type="scientific">Catharanthus roseus</name>
    <name type="common">Madagascar periwinkle</name>
    <name type="synonym">Vinca rosea</name>
    <dbReference type="NCBI Taxonomy" id="4058"/>
    <lineage>
        <taxon>Eukaryota</taxon>
        <taxon>Viridiplantae</taxon>
        <taxon>Streptophyta</taxon>
        <taxon>Embryophyta</taxon>
        <taxon>Tracheophyta</taxon>
        <taxon>Spermatophyta</taxon>
        <taxon>Magnoliopsida</taxon>
        <taxon>eudicotyledons</taxon>
        <taxon>Gunneridae</taxon>
        <taxon>Pentapetalae</taxon>
        <taxon>asterids</taxon>
        <taxon>lamiids</taxon>
        <taxon>Gentianales</taxon>
        <taxon>Apocynaceae</taxon>
        <taxon>Rauvolfioideae</taxon>
        <taxon>Vinceae</taxon>
        <taxon>Catharanthinae</taxon>
        <taxon>Catharanthus</taxon>
    </lineage>
</organism>
<name>A0ACC0C724_CATRO</name>
<dbReference type="Proteomes" id="UP001060085">
    <property type="component" value="Linkage Group LG01"/>
</dbReference>
<proteinExistence type="predicted"/>
<sequence>MECHRKYILKISPVAAPPLVEVPLLALLPEHPARSTIFLPECALQTLARMKRELHVMMTCTRTIQRGNLSLACTLVEKLQGLLACMDSTSATGKVASYFIDALNQRIFTASQGINSVIFLPENEILYHNFYEATPHLKFAHFTANQAILEAIQGHHFVHVVDFSLMQGLQWLSLIQALALCPGGPPFLRITGIGPPSTNDRDSL</sequence>
<accession>A0ACC0C724</accession>